<dbReference type="Proteomes" id="UP001321700">
    <property type="component" value="Unassembled WGS sequence"/>
</dbReference>
<feature type="compositionally biased region" description="Polar residues" evidence="1">
    <location>
        <begin position="905"/>
        <end position="924"/>
    </location>
</feature>
<feature type="region of interest" description="Disordered" evidence="1">
    <location>
        <begin position="903"/>
        <end position="925"/>
    </location>
</feature>
<dbReference type="EMBL" id="JAVBIK010000003">
    <property type="protein sequence ID" value="MDT7520759.1"/>
    <property type="molecule type" value="Genomic_DNA"/>
</dbReference>
<dbReference type="InterPro" id="IPR044016">
    <property type="entry name" value="Big_13"/>
</dbReference>
<dbReference type="Gene3D" id="2.60.40.10">
    <property type="entry name" value="Immunoglobulins"/>
    <property type="match status" value="2"/>
</dbReference>
<dbReference type="RefSeq" id="WP_313876421.1">
    <property type="nucleotide sequence ID" value="NZ_JAVBIK010000003.1"/>
</dbReference>
<reference evidence="3 4" key="1">
    <citation type="submission" date="2023-08" db="EMBL/GenBank/DDBJ databases">
        <title>Rhodoferax potami sp. nov. and Rhodoferax mekongensis sp. nov., isolated from the Mekong River in Thailand.</title>
        <authorList>
            <person name="Kitikhun S."/>
            <person name="Charoenyingcharoen P."/>
            <person name="Siriarchawattana P."/>
            <person name="Likhitrattanapisal S."/>
            <person name="Nilsakha T."/>
            <person name="Chanpet A."/>
            <person name="Rattanawaree P."/>
            <person name="Ingsriswang S."/>
        </authorList>
    </citation>
    <scope>NUCLEOTIDE SEQUENCE [LARGE SCALE GENOMIC DNA]</scope>
    <source>
        <strain evidence="3 4">TBRC 17660</strain>
    </source>
</reference>
<gene>
    <name evidence="3" type="ORF">RAE19_19155</name>
</gene>
<evidence type="ECO:0000313" key="4">
    <source>
        <dbReference type="Proteomes" id="UP001321700"/>
    </source>
</evidence>
<keyword evidence="4" id="KW-1185">Reference proteome</keyword>
<evidence type="ECO:0000259" key="2">
    <source>
        <dbReference type="Pfam" id="PF19077"/>
    </source>
</evidence>
<evidence type="ECO:0000313" key="3">
    <source>
        <dbReference type="EMBL" id="MDT7520759.1"/>
    </source>
</evidence>
<accession>A0ABU3KSL5</accession>
<comment type="caution">
    <text evidence="3">The sequence shown here is derived from an EMBL/GenBank/DDBJ whole genome shotgun (WGS) entry which is preliminary data.</text>
</comment>
<dbReference type="InterPro" id="IPR013783">
    <property type="entry name" value="Ig-like_fold"/>
</dbReference>
<sequence>MIGGGAGNSGTAPTTQTYKDIGVTGIDAGNIASINDALKGLPGANKDTAAEVQGIVDAYRKVLGVADAVAGNTDAANLPSLADYGKIGVSEVTTVTQAALLGSVIDGKNKVDADTVSEIKALALASNAVLEAAASANGASLSMAQLEQLGIKGVTADNLAAVRQAIANSADDGSAINSLSKLQSVVSATTTQVASVLTGLQSYSGANGQSAPTTQTYKDLAVTGVDADNIASINDALKGLPGANKDTAAEVQGIVDAYRKVLAVADAVAGNTDAANLPSLADYGKIGVSEVTTVTQAALLGSVIDGKNKVDADTVSEIKALALASNAVLEAAASANGASLSMAQLEQLGIKGVTADNLAAVRQAIANSADDGSAINSLSKLQSVVSATTTQVASVLTGLQGYSGANGQSAPTTQTYKDIGVTGVDADNIASINDALKGLPGANKDTAAEVQGIVDAYRKVLGVADAVAGNTDAANLPSLADYGKIGVSEVTTVTQAALLGSVIDGKNKVDADTVSEIKALALASNAVLEAAASANGASLSMAQLEQLGIKGVTADNLAAVRQAIADSADDGSAINSLSKLQSVVSATTTQVASVLTGLQSYSGANGQSAPTTQTYKDLAVTGVDAGNIASINDALKGLPGANKDTAAEVQGIVDAYRKVLAVADAVAGNTDAANLPSLADYGKIGVSEVTTVTQAALLGSVIDAKNLAAVDSVAELRALADAAQAVLTAAALPAGGTSTLSKAQLELLGIKDVTDNNLAVVRQAIANSADDGSAINSLSKLQTLVSGAAFSASDVQLSNDTGSFSTDYVTTVNNQTISAKLSTVISAGDTLEGSVNSGATWEKINSMVTDRAITWTGVTLNSGVNNIVFRLTKQDGSQYLSSAQTYTLDNTAPAAPTLVLDAASDTGSSNSDRITNDATPTISGTAEAGSSVKLYDGSTQVGSATTGGDGKWSITPGSALANGTHTLTVKATDAAGNVSDSSADLSVVVDTERPTAVALSKTIIATLAATTGATVGSLSASDTQAISYTLAAGGEHNSQFEIVGADLKVKDGAGLSAGTYNINVKATDAAGNEALQALSFEVVNAPSVSSIVRADNASETVAKGATQLSYTVNFSEAVTGVDVADFVLTTTGSAAASIVSVSAGATNAGYIVVINGISGDGTVRLDVKASGTGIKNLKGIELVGGYSSAQTYTLDNTAPAAPTLVLDAASDTGISNSDRITNADTPTISGTAEAGSRVELYDGSIVVAEVQAGGDGKWSTTPGSALVNGTHTLTVKATDAAGNVSDSSADLSVVVDTAAPTVSSVAITSSTGIQNSTLNAGDVVTVTMGLSQAVTVTGTPQLGLNIGGTTVQANYASGSGTNSLTFTYTILAGQTDADGISIATDSLALNGGTIVDAAGNSATLGHTSVANNAGYLVDTTAPTVSSVAITSSTGIQNSTLNAGDVVTVTMGLSEAVTVTGTPQLGLNIGGTTVQANYASGSGTNSLTFTYTILAGQTDADGISIAADSLALNGGTILDAAGNSATLGHTSVANNAGYLVDTTAPTVSSVAITSSTGIQNSTLNAGDVVTVTMGLSEAVTVTGTPQLGLNIGGTTVQANYASGSGTNSLTFTYTILAGQTDADGISIAADSLALNGGTILDAAGNSATLGHTSVANNAGYLVDTTAPIASVTTATLSNKSSAVVQSSEAGTAYLVNTSVSVSGLSSITGAADNLWNSVSIAAAASNTNLAAAGLSDGSYKLYTVDSAGNLSVASSNAVKIDTTAPTVSSVAITSSTGIQNSTLNAGDVVTVTMGLSEAVTVTGTPQLGLNIGGTTVQANYASGSGTNSLTFTYTILAGQTDADGISIAADSLALNGGTILDAAGNSATLGHTSVANNAGYLVDTTAPIASVTTATLSNKSSAVVQSSEAGTAYLVNTSVSVSGLSSITGAADNLWNSVSIAAAASNTNLAAAGLSDGSYKLYTVDSAGNLSVASSNTVTITMPKAGDPLIDLGIYGKLIRELGGRNYYYWDRSGDGAAGNDNISMDWIEQTFFGSSAGAVISDSNSMFNIDGLNVQMISSSTLNNLRLSAGMPRVAGMWDYSQYLSSTVGLNYNTHNIVGYYGVDYAPDDYKEGVVFLQVL</sequence>
<protein>
    <submittedName>
        <fullName evidence="3">Ig-like domain-containing protein</fullName>
    </submittedName>
</protein>
<evidence type="ECO:0000256" key="1">
    <source>
        <dbReference type="SAM" id="MobiDB-lite"/>
    </source>
</evidence>
<feature type="domain" description="Bacterial Ig-like" evidence="2">
    <location>
        <begin position="895"/>
        <end position="991"/>
    </location>
</feature>
<dbReference type="Pfam" id="PF19077">
    <property type="entry name" value="Big_13"/>
    <property type="match status" value="2"/>
</dbReference>
<dbReference type="NCBIfam" id="NF033510">
    <property type="entry name" value="Ca_tandemer"/>
    <property type="match status" value="2"/>
</dbReference>
<name>A0ABU3KSL5_9BURK</name>
<organism evidence="3 4">
    <name type="scientific">Rhodoferax potami</name>
    <dbReference type="NCBI Taxonomy" id="3068338"/>
    <lineage>
        <taxon>Bacteria</taxon>
        <taxon>Pseudomonadati</taxon>
        <taxon>Pseudomonadota</taxon>
        <taxon>Betaproteobacteria</taxon>
        <taxon>Burkholderiales</taxon>
        <taxon>Comamonadaceae</taxon>
        <taxon>Rhodoferax</taxon>
    </lineage>
</organism>
<feature type="domain" description="Bacterial Ig-like" evidence="2">
    <location>
        <begin position="1201"/>
        <end position="1297"/>
    </location>
</feature>
<proteinExistence type="predicted"/>